<comment type="caution">
    <text evidence="11">The sequence shown here is derived from an EMBL/GenBank/DDBJ whole genome shotgun (WGS) entry which is preliminary data.</text>
</comment>
<feature type="transmembrane region" description="Helical" evidence="9">
    <location>
        <begin position="376"/>
        <end position="397"/>
    </location>
</feature>
<evidence type="ECO:0000259" key="10">
    <source>
        <dbReference type="PROSITE" id="PS50850"/>
    </source>
</evidence>
<keyword evidence="5 9" id="KW-0812">Transmembrane</keyword>
<dbReference type="PANTHER" id="PTHR43528">
    <property type="entry name" value="ALPHA-KETOGLUTARATE PERMEASE"/>
    <property type="match status" value="1"/>
</dbReference>
<dbReference type="InterPro" id="IPR020846">
    <property type="entry name" value="MFS_dom"/>
</dbReference>
<dbReference type="InterPro" id="IPR011701">
    <property type="entry name" value="MFS"/>
</dbReference>
<dbReference type="PROSITE" id="PS50850">
    <property type="entry name" value="MFS"/>
    <property type="match status" value="1"/>
</dbReference>
<evidence type="ECO:0000256" key="2">
    <source>
        <dbReference type="ARBA" id="ARBA00008240"/>
    </source>
</evidence>
<evidence type="ECO:0000256" key="8">
    <source>
        <dbReference type="ARBA" id="ARBA00023136"/>
    </source>
</evidence>
<keyword evidence="6" id="KW-0769">Symport</keyword>
<feature type="transmembrane region" description="Helical" evidence="9">
    <location>
        <begin position="64"/>
        <end position="86"/>
    </location>
</feature>
<feature type="transmembrane region" description="Helical" evidence="9">
    <location>
        <begin position="311"/>
        <end position="330"/>
    </location>
</feature>
<keyword evidence="12" id="KW-1185">Reference proteome</keyword>
<sequence length="431" mass="46160">MLDHSRSTRIGTAELEKKRRDARKAVVAASIGNGLEWFDLVVYGTFAVTISRLFFPTHDEKSSLLLAFATFGVSFLMRPLGAVVIGRYSDKAGRKAGLMLSIVLMFVGTLLIAVAPTAATIGVAAGIIILTARLLQGFSAGGEFASATAFLIEYAPDRKAFYGSWQVATQGAAILLAGLFGFVLNNYLSTQSLESWGWRIPFIFALAIGPVGWYIRTKMDETPEFLATEKSKAPLTEAFVANRGRLWAIVGVVALCSVANYLALYMPTYAIVNLDMTKSAAFASTLIFGIMMAVCAPFVGALADRIGPARIMTFAAIGTLIAALPLFILLVNVPTIATMICIEIVFGFLATAYFAPLPALMASIFPPQIRTTGMSLGYNIAVTVFGGFAPFILTWLIASTGSLLAPSFYLLAIAAVSLVSLTVVRRVYKES</sequence>
<dbReference type="EMBL" id="JAGIOE010000001">
    <property type="protein sequence ID" value="MBP2374379.1"/>
    <property type="molecule type" value="Genomic_DNA"/>
</dbReference>
<dbReference type="SUPFAM" id="SSF103473">
    <property type="entry name" value="MFS general substrate transporter"/>
    <property type="match status" value="1"/>
</dbReference>
<keyword evidence="7 9" id="KW-1133">Transmembrane helix</keyword>
<keyword evidence="4" id="KW-1003">Cell membrane</keyword>
<dbReference type="Proteomes" id="UP000766570">
    <property type="component" value="Unassembled WGS sequence"/>
</dbReference>
<feature type="transmembrane region" description="Helical" evidence="9">
    <location>
        <begin position="25"/>
        <end position="44"/>
    </location>
</feature>
<feature type="transmembrane region" description="Helical" evidence="9">
    <location>
        <begin position="196"/>
        <end position="215"/>
    </location>
</feature>
<dbReference type="Pfam" id="PF07690">
    <property type="entry name" value="MFS_1"/>
    <property type="match status" value="1"/>
</dbReference>
<feature type="transmembrane region" description="Helical" evidence="9">
    <location>
        <begin position="246"/>
        <end position="267"/>
    </location>
</feature>
<dbReference type="InterPro" id="IPR036259">
    <property type="entry name" value="MFS_trans_sf"/>
</dbReference>
<dbReference type="RefSeq" id="WP_209907408.1">
    <property type="nucleotide sequence ID" value="NZ_BAAAMI010000006.1"/>
</dbReference>
<evidence type="ECO:0000256" key="5">
    <source>
        <dbReference type="ARBA" id="ARBA00022692"/>
    </source>
</evidence>
<feature type="transmembrane region" description="Helical" evidence="9">
    <location>
        <begin position="403"/>
        <end position="424"/>
    </location>
</feature>
<evidence type="ECO:0000313" key="12">
    <source>
        <dbReference type="Proteomes" id="UP000766570"/>
    </source>
</evidence>
<keyword evidence="3" id="KW-0813">Transport</keyword>
<proteinExistence type="inferred from homology"/>
<protein>
    <submittedName>
        <fullName evidence="11">MHS family proline/betaine transporter-like MFS transporter</fullName>
    </submittedName>
</protein>
<feature type="domain" description="Major facilitator superfamily (MFS) profile" evidence="10">
    <location>
        <begin position="25"/>
        <end position="431"/>
    </location>
</feature>
<organism evidence="11 12">
    <name type="scientific">Paeniglutamicibacter psychrophenolicus</name>
    <dbReference type="NCBI Taxonomy" id="257454"/>
    <lineage>
        <taxon>Bacteria</taxon>
        <taxon>Bacillati</taxon>
        <taxon>Actinomycetota</taxon>
        <taxon>Actinomycetes</taxon>
        <taxon>Micrococcales</taxon>
        <taxon>Micrococcaceae</taxon>
        <taxon>Paeniglutamicibacter</taxon>
    </lineage>
</organism>
<feature type="transmembrane region" description="Helical" evidence="9">
    <location>
        <begin position="98"/>
        <end position="129"/>
    </location>
</feature>
<evidence type="ECO:0000256" key="1">
    <source>
        <dbReference type="ARBA" id="ARBA00004651"/>
    </source>
</evidence>
<reference evidence="11 12" key="1">
    <citation type="submission" date="2021-03" db="EMBL/GenBank/DDBJ databases">
        <title>Sequencing the genomes of 1000 actinobacteria strains.</title>
        <authorList>
            <person name="Klenk H.-P."/>
        </authorList>
    </citation>
    <scope>NUCLEOTIDE SEQUENCE [LARGE SCALE GENOMIC DNA]</scope>
    <source>
        <strain evidence="11 12">DSM 15454</strain>
    </source>
</reference>
<evidence type="ECO:0000256" key="4">
    <source>
        <dbReference type="ARBA" id="ARBA00022475"/>
    </source>
</evidence>
<comment type="similarity">
    <text evidence="2">Belongs to the major facilitator superfamily. Metabolite:H+ Symporter (MHS) family (TC 2.A.1.6) family.</text>
</comment>
<dbReference type="PANTHER" id="PTHR43528:SF1">
    <property type="entry name" value="ALPHA-KETOGLUTARATE PERMEASE"/>
    <property type="match status" value="1"/>
</dbReference>
<feature type="transmembrane region" description="Helical" evidence="9">
    <location>
        <begin position="279"/>
        <end position="299"/>
    </location>
</feature>
<evidence type="ECO:0000256" key="9">
    <source>
        <dbReference type="SAM" id="Phobius"/>
    </source>
</evidence>
<dbReference type="InterPro" id="IPR051084">
    <property type="entry name" value="H+-coupled_symporters"/>
</dbReference>
<keyword evidence="8 9" id="KW-0472">Membrane</keyword>
<dbReference type="Gene3D" id="1.20.1250.20">
    <property type="entry name" value="MFS general substrate transporter like domains"/>
    <property type="match status" value="2"/>
</dbReference>
<evidence type="ECO:0000313" key="11">
    <source>
        <dbReference type="EMBL" id="MBP2374379.1"/>
    </source>
</evidence>
<dbReference type="InterPro" id="IPR005829">
    <property type="entry name" value="Sugar_transporter_CS"/>
</dbReference>
<evidence type="ECO:0000256" key="6">
    <source>
        <dbReference type="ARBA" id="ARBA00022847"/>
    </source>
</evidence>
<gene>
    <name evidence="11" type="ORF">JOF46_002291</name>
</gene>
<comment type="subcellular location">
    <subcellularLocation>
        <location evidence="1">Cell membrane</location>
        <topology evidence="1">Multi-pass membrane protein</topology>
    </subcellularLocation>
</comment>
<evidence type="ECO:0000256" key="7">
    <source>
        <dbReference type="ARBA" id="ARBA00022989"/>
    </source>
</evidence>
<feature type="transmembrane region" description="Helical" evidence="9">
    <location>
        <begin position="336"/>
        <end position="355"/>
    </location>
</feature>
<accession>A0ABS4WFN0</accession>
<name>A0ABS4WFN0_9MICC</name>
<feature type="transmembrane region" description="Helical" evidence="9">
    <location>
        <begin position="167"/>
        <end position="184"/>
    </location>
</feature>
<evidence type="ECO:0000256" key="3">
    <source>
        <dbReference type="ARBA" id="ARBA00022448"/>
    </source>
</evidence>
<dbReference type="PROSITE" id="PS00216">
    <property type="entry name" value="SUGAR_TRANSPORT_1"/>
    <property type="match status" value="1"/>
</dbReference>